<dbReference type="AlphaFoldDB" id="A0A6A4GDS3"/>
<evidence type="ECO:0000313" key="2">
    <source>
        <dbReference type="Proteomes" id="UP000799118"/>
    </source>
</evidence>
<accession>A0A6A4GDS3</accession>
<sequence>MAIGKAIIATSITELDSEEMEGHPEVEPASPPVDGPTSNCPCTLLPSGNCHCGPSCTCT</sequence>
<name>A0A6A4GDS3_9AGAR</name>
<organism evidence="1 2">
    <name type="scientific">Gymnopus androsaceus JB14</name>
    <dbReference type="NCBI Taxonomy" id="1447944"/>
    <lineage>
        <taxon>Eukaryota</taxon>
        <taxon>Fungi</taxon>
        <taxon>Dikarya</taxon>
        <taxon>Basidiomycota</taxon>
        <taxon>Agaricomycotina</taxon>
        <taxon>Agaricomycetes</taxon>
        <taxon>Agaricomycetidae</taxon>
        <taxon>Agaricales</taxon>
        <taxon>Marasmiineae</taxon>
        <taxon>Omphalotaceae</taxon>
        <taxon>Gymnopus</taxon>
    </lineage>
</organism>
<dbReference type="EMBL" id="ML770353">
    <property type="protein sequence ID" value="KAE9383709.1"/>
    <property type="molecule type" value="Genomic_DNA"/>
</dbReference>
<dbReference type="Proteomes" id="UP000799118">
    <property type="component" value="Unassembled WGS sequence"/>
</dbReference>
<keyword evidence="2" id="KW-1185">Reference proteome</keyword>
<proteinExistence type="predicted"/>
<reference evidence="1" key="1">
    <citation type="journal article" date="2019" name="Environ. Microbiol.">
        <title>Fungal ecological strategies reflected in gene transcription - a case study of two litter decomposers.</title>
        <authorList>
            <person name="Barbi F."/>
            <person name="Kohler A."/>
            <person name="Barry K."/>
            <person name="Baskaran P."/>
            <person name="Daum C."/>
            <person name="Fauchery L."/>
            <person name="Ihrmark K."/>
            <person name="Kuo A."/>
            <person name="LaButti K."/>
            <person name="Lipzen A."/>
            <person name="Morin E."/>
            <person name="Grigoriev I.V."/>
            <person name="Henrissat B."/>
            <person name="Lindahl B."/>
            <person name="Martin F."/>
        </authorList>
    </citation>
    <scope>NUCLEOTIDE SEQUENCE</scope>
    <source>
        <strain evidence="1">JB14</strain>
    </source>
</reference>
<evidence type="ECO:0000313" key="1">
    <source>
        <dbReference type="EMBL" id="KAE9383709.1"/>
    </source>
</evidence>
<protein>
    <submittedName>
        <fullName evidence="1">Uncharacterized protein</fullName>
    </submittedName>
</protein>
<gene>
    <name evidence="1" type="ORF">BT96DRAFT_929635</name>
</gene>